<evidence type="ECO:0000313" key="3">
    <source>
        <dbReference type="Proteomes" id="UP001055439"/>
    </source>
</evidence>
<protein>
    <submittedName>
        <fullName evidence="2">Pectinesterase</fullName>
    </submittedName>
</protein>
<evidence type="ECO:0000256" key="1">
    <source>
        <dbReference type="SAM" id="MobiDB-lite"/>
    </source>
</evidence>
<proteinExistence type="predicted"/>
<name>A0A9E7FVR3_9LILI</name>
<dbReference type="OrthoDB" id="2019149at2759"/>
<reference evidence="2" key="1">
    <citation type="submission" date="2022-05" db="EMBL/GenBank/DDBJ databases">
        <title>The Musa troglodytarum L. genome provides insights into the mechanism of non-climacteric behaviour and enrichment of carotenoids.</title>
        <authorList>
            <person name="Wang J."/>
        </authorList>
    </citation>
    <scope>NUCLEOTIDE SEQUENCE</scope>
    <source>
        <tissue evidence="2">Leaf</tissue>
    </source>
</reference>
<gene>
    <name evidence="2" type="ORF">MUK42_18385</name>
</gene>
<feature type="compositionally biased region" description="Polar residues" evidence="1">
    <location>
        <begin position="26"/>
        <end position="40"/>
    </location>
</feature>
<dbReference type="EMBL" id="CP097507">
    <property type="protein sequence ID" value="URE03931.1"/>
    <property type="molecule type" value="Genomic_DNA"/>
</dbReference>
<keyword evidence="3" id="KW-1185">Reference proteome</keyword>
<sequence length="68" mass="7177">MDSSARTSGSRTRPGQRSTRRWRSVCSPTSRSSTTCGWTDTRTRSSASTPASTPSSTTAAPAPTRARG</sequence>
<dbReference type="AlphaFoldDB" id="A0A9E7FVR3"/>
<dbReference type="Proteomes" id="UP001055439">
    <property type="component" value="Chromosome 5"/>
</dbReference>
<organism evidence="2 3">
    <name type="scientific">Musa troglodytarum</name>
    <name type="common">fe'i banana</name>
    <dbReference type="NCBI Taxonomy" id="320322"/>
    <lineage>
        <taxon>Eukaryota</taxon>
        <taxon>Viridiplantae</taxon>
        <taxon>Streptophyta</taxon>
        <taxon>Embryophyta</taxon>
        <taxon>Tracheophyta</taxon>
        <taxon>Spermatophyta</taxon>
        <taxon>Magnoliopsida</taxon>
        <taxon>Liliopsida</taxon>
        <taxon>Zingiberales</taxon>
        <taxon>Musaceae</taxon>
        <taxon>Musa</taxon>
    </lineage>
</organism>
<feature type="region of interest" description="Disordered" evidence="1">
    <location>
        <begin position="1"/>
        <end position="68"/>
    </location>
</feature>
<evidence type="ECO:0000313" key="2">
    <source>
        <dbReference type="EMBL" id="URE03931.1"/>
    </source>
</evidence>
<feature type="compositionally biased region" description="Low complexity" evidence="1">
    <location>
        <begin position="44"/>
        <end position="68"/>
    </location>
</feature>
<feature type="compositionally biased region" description="Polar residues" evidence="1">
    <location>
        <begin position="1"/>
        <end position="17"/>
    </location>
</feature>
<accession>A0A9E7FVR3</accession>